<organism evidence="1 2">
    <name type="scientific">Ursus americanus</name>
    <name type="common">American black bear</name>
    <name type="synonym">Euarctos americanus</name>
    <dbReference type="NCBI Taxonomy" id="9643"/>
    <lineage>
        <taxon>Eukaryota</taxon>
        <taxon>Metazoa</taxon>
        <taxon>Chordata</taxon>
        <taxon>Craniata</taxon>
        <taxon>Vertebrata</taxon>
        <taxon>Euteleostomi</taxon>
        <taxon>Mammalia</taxon>
        <taxon>Eutheria</taxon>
        <taxon>Laurasiatheria</taxon>
        <taxon>Carnivora</taxon>
        <taxon>Caniformia</taxon>
        <taxon>Ursidae</taxon>
        <taxon>Ursus</taxon>
    </lineage>
</organism>
<dbReference type="STRING" id="9643.ENSUAMP00000016318"/>
<dbReference type="Ensembl" id="ENSUAMT00000018278.1">
    <property type="protein sequence ID" value="ENSUAMP00000016318.1"/>
    <property type="gene ID" value="ENSUAMG00000012999.1"/>
</dbReference>
<accession>A0A452RC99</accession>
<evidence type="ECO:0000313" key="1">
    <source>
        <dbReference type="Ensembl" id="ENSUAMP00000016318.1"/>
    </source>
</evidence>
<proteinExistence type="predicted"/>
<protein>
    <submittedName>
        <fullName evidence="1">Uncharacterized protein</fullName>
    </submittedName>
</protein>
<dbReference type="GeneTree" id="ENSGT00940000170408"/>
<dbReference type="OMA" id="FPCPRDS"/>
<keyword evidence="2" id="KW-1185">Reference proteome</keyword>
<name>A0A452RC99_URSAM</name>
<evidence type="ECO:0000313" key="2">
    <source>
        <dbReference type="Proteomes" id="UP000291022"/>
    </source>
</evidence>
<dbReference type="AlphaFoldDB" id="A0A452RC99"/>
<dbReference type="Proteomes" id="UP000291022">
    <property type="component" value="Unassembled WGS sequence"/>
</dbReference>
<sequence>MWPAGAGTRLPCPRDSALRRAAFSGNLTALPSHLVPAGRSVRVFISANPEGKSLARICPSVLSVRAPGA</sequence>
<reference evidence="2" key="1">
    <citation type="submission" date="2016-06" db="EMBL/GenBank/DDBJ databases">
        <title>De novo assembly and RNA-Seq shows season-dependent expression and editing in black bear kidneys.</title>
        <authorList>
            <person name="Korstanje R."/>
            <person name="Srivastava A."/>
            <person name="Sarsani V.K."/>
            <person name="Sheehan S.M."/>
            <person name="Seger R.L."/>
            <person name="Barter M.E."/>
            <person name="Lindqvist C."/>
            <person name="Brody L.C."/>
            <person name="Mullikin J.C."/>
        </authorList>
    </citation>
    <scope>NUCLEOTIDE SEQUENCE [LARGE SCALE GENOMIC DNA]</scope>
</reference>
<reference evidence="1" key="3">
    <citation type="submission" date="2025-09" db="UniProtKB">
        <authorList>
            <consortium name="Ensembl"/>
        </authorList>
    </citation>
    <scope>IDENTIFICATION</scope>
</reference>
<reference evidence="1" key="2">
    <citation type="submission" date="2025-08" db="UniProtKB">
        <authorList>
            <consortium name="Ensembl"/>
        </authorList>
    </citation>
    <scope>IDENTIFICATION</scope>
</reference>